<dbReference type="AlphaFoldDB" id="A0A1M6KC98"/>
<dbReference type="InterPro" id="IPR006035">
    <property type="entry name" value="Ureohydrolase"/>
</dbReference>
<feature type="binding site" evidence="4">
    <location>
        <position position="142"/>
    </location>
    <ligand>
        <name>Mn(2+)</name>
        <dbReference type="ChEBI" id="CHEBI:29035"/>
        <label>1</label>
    </ligand>
</feature>
<evidence type="ECO:0000256" key="1">
    <source>
        <dbReference type="ARBA" id="ARBA00009227"/>
    </source>
</evidence>
<proteinExistence type="inferred from homology"/>
<reference evidence="7" key="1">
    <citation type="submission" date="2016-11" db="EMBL/GenBank/DDBJ databases">
        <authorList>
            <person name="Varghese N."/>
            <person name="Submissions S."/>
        </authorList>
    </citation>
    <scope>NUCLEOTIDE SEQUENCE [LARGE SCALE GENOMIC DNA]</scope>
    <source>
        <strain evidence="7">DSM 17957</strain>
    </source>
</reference>
<evidence type="ECO:0000313" key="6">
    <source>
        <dbReference type="EMBL" id="SHJ56565.1"/>
    </source>
</evidence>
<dbReference type="GO" id="GO:0033389">
    <property type="term" value="P:putrescine biosynthetic process from arginine, via agmatine"/>
    <property type="evidence" value="ECO:0007669"/>
    <property type="project" value="TreeGrafter"/>
</dbReference>
<dbReference type="RefSeq" id="WP_110941481.1">
    <property type="nucleotide sequence ID" value="NZ_FQZV01000030.1"/>
</dbReference>
<dbReference type="PIRSF" id="PIRSF036979">
    <property type="entry name" value="Arginase"/>
    <property type="match status" value="1"/>
</dbReference>
<feature type="binding site" evidence="4">
    <location>
        <position position="231"/>
    </location>
    <ligand>
        <name>Mn(2+)</name>
        <dbReference type="ChEBI" id="CHEBI:29035"/>
        <label>1</label>
    </ligand>
</feature>
<protein>
    <submittedName>
        <fullName evidence="6">Agmatinase</fullName>
    </submittedName>
</protein>
<dbReference type="PANTHER" id="PTHR11358">
    <property type="entry name" value="ARGINASE/AGMATINASE"/>
    <property type="match status" value="1"/>
</dbReference>
<dbReference type="PANTHER" id="PTHR11358:SF26">
    <property type="entry name" value="GUANIDINO ACID HYDROLASE, MITOCHONDRIAL"/>
    <property type="match status" value="1"/>
</dbReference>
<name>A0A1M6KC98_9FIRM</name>
<evidence type="ECO:0000256" key="2">
    <source>
        <dbReference type="ARBA" id="ARBA00022723"/>
    </source>
</evidence>
<dbReference type="Gene3D" id="3.40.800.10">
    <property type="entry name" value="Ureohydrolase domain"/>
    <property type="match status" value="1"/>
</dbReference>
<feature type="binding site" evidence="4">
    <location>
        <position position="140"/>
    </location>
    <ligand>
        <name>Mn(2+)</name>
        <dbReference type="ChEBI" id="CHEBI:29035"/>
        <label>1</label>
    </ligand>
</feature>
<dbReference type="InterPro" id="IPR023696">
    <property type="entry name" value="Ureohydrolase_dom_sf"/>
</dbReference>
<comment type="cofactor">
    <cofactor evidence="4">
        <name>Mn(2+)</name>
        <dbReference type="ChEBI" id="CHEBI:29035"/>
    </cofactor>
    <text evidence="4">Binds 2 manganese ions per subunit.</text>
</comment>
<keyword evidence="7" id="KW-1185">Reference proteome</keyword>
<dbReference type="SUPFAM" id="SSF52768">
    <property type="entry name" value="Arginase/deacetylase"/>
    <property type="match status" value="1"/>
</dbReference>
<evidence type="ECO:0000256" key="4">
    <source>
        <dbReference type="PIRSR" id="PIRSR036979-1"/>
    </source>
</evidence>
<dbReference type="PROSITE" id="PS51409">
    <property type="entry name" value="ARGINASE_2"/>
    <property type="match status" value="1"/>
</dbReference>
<evidence type="ECO:0000256" key="5">
    <source>
        <dbReference type="RuleBase" id="RU003684"/>
    </source>
</evidence>
<dbReference type="Pfam" id="PF00491">
    <property type="entry name" value="Arginase"/>
    <property type="match status" value="1"/>
</dbReference>
<comment type="similarity">
    <text evidence="1">Belongs to the arginase family. Agmatinase subfamily.</text>
</comment>
<evidence type="ECO:0000313" key="7">
    <source>
        <dbReference type="Proteomes" id="UP000184536"/>
    </source>
</evidence>
<keyword evidence="4" id="KW-0464">Manganese</keyword>
<dbReference type="NCBIfam" id="TIGR01230">
    <property type="entry name" value="agmatinase"/>
    <property type="match status" value="1"/>
</dbReference>
<dbReference type="EMBL" id="FQZV01000030">
    <property type="protein sequence ID" value="SHJ56565.1"/>
    <property type="molecule type" value="Genomic_DNA"/>
</dbReference>
<dbReference type="GO" id="GO:0046872">
    <property type="term" value="F:metal ion binding"/>
    <property type="evidence" value="ECO:0007669"/>
    <property type="project" value="UniProtKB-KW"/>
</dbReference>
<sequence length="314" mass="35026">MKSVQQIIQEKEIWAGLNHPGISVEEADIVVYGIPFDGGVSFRAGAKDAPKALREITYTIDPTTEGFESIEGLKILDLGDAEGENREEIFQKVEQVAYDCVKAGKLMTFIGGDHSTTIPILWGIDKALEEPFGIIHIDAHLDLCDEMGGDRLSHGSTERRALELKNIPDTESIYFLGIRSAELEEVKFLQENKINLLGTREIRHLGVEKALEKVKEKMARFNKIYITIDIDALDPAYAPGTGTPQFGGLDSREMLDLLYGLFELPVIGFDVVEVAPGLEESKIALFAARKIITECWGHHWRKGTNVYGKYKKSF</sequence>
<dbReference type="InterPro" id="IPR005925">
    <property type="entry name" value="Agmatinase-rel"/>
</dbReference>
<dbReference type="Proteomes" id="UP000184536">
    <property type="component" value="Unassembled WGS sequence"/>
</dbReference>
<keyword evidence="2 4" id="KW-0479">Metal-binding</keyword>
<dbReference type="PROSITE" id="PS01053">
    <property type="entry name" value="ARGINASE_1"/>
    <property type="match status" value="1"/>
</dbReference>
<accession>A0A1M6KC98</accession>
<gene>
    <name evidence="6" type="ORF">SAMN02745975_02363</name>
</gene>
<dbReference type="STRING" id="1121919.SAMN02745975_02363"/>
<dbReference type="OrthoDB" id="9788689at2"/>
<feature type="binding site" evidence="4">
    <location>
        <position position="114"/>
    </location>
    <ligand>
        <name>Mn(2+)</name>
        <dbReference type="ChEBI" id="CHEBI:29035"/>
        <label>1</label>
    </ligand>
</feature>
<feature type="binding site" evidence="4">
    <location>
        <position position="229"/>
    </location>
    <ligand>
        <name>Mn(2+)</name>
        <dbReference type="ChEBI" id="CHEBI:29035"/>
        <label>1</label>
    </ligand>
</feature>
<feature type="binding site" evidence="4">
    <location>
        <position position="138"/>
    </location>
    <ligand>
        <name>Mn(2+)</name>
        <dbReference type="ChEBI" id="CHEBI:29035"/>
        <label>1</label>
    </ligand>
</feature>
<dbReference type="PRINTS" id="PR00116">
    <property type="entry name" value="ARGINASE"/>
</dbReference>
<evidence type="ECO:0000256" key="3">
    <source>
        <dbReference type="ARBA" id="ARBA00022801"/>
    </source>
</evidence>
<dbReference type="InterPro" id="IPR020855">
    <property type="entry name" value="Ureohydrolase_Mn_BS"/>
</dbReference>
<dbReference type="GO" id="GO:0008783">
    <property type="term" value="F:agmatinase activity"/>
    <property type="evidence" value="ECO:0007669"/>
    <property type="project" value="TreeGrafter"/>
</dbReference>
<keyword evidence="3 5" id="KW-0378">Hydrolase</keyword>
<organism evidence="6 7">
    <name type="scientific">Geosporobacter subterraneus DSM 17957</name>
    <dbReference type="NCBI Taxonomy" id="1121919"/>
    <lineage>
        <taxon>Bacteria</taxon>
        <taxon>Bacillati</taxon>
        <taxon>Bacillota</taxon>
        <taxon>Clostridia</taxon>
        <taxon>Peptostreptococcales</taxon>
        <taxon>Thermotaleaceae</taxon>
        <taxon>Geosporobacter</taxon>
    </lineage>
</organism>